<dbReference type="InterPro" id="IPR009057">
    <property type="entry name" value="Homeodomain-like_sf"/>
</dbReference>
<organism evidence="6 7">
    <name type="scientific">Micromonospora globbae</name>
    <dbReference type="NCBI Taxonomy" id="1894969"/>
    <lineage>
        <taxon>Bacteria</taxon>
        <taxon>Bacillati</taxon>
        <taxon>Actinomycetota</taxon>
        <taxon>Actinomycetes</taxon>
        <taxon>Micromonosporales</taxon>
        <taxon>Micromonosporaceae</taxon>
        <taxon>Micromonospora</taxon>
    </lineage>
</organism>
<dbReference type="InterPro" id="IPR039536">
    <property type="entry name" value="TetR_C_Proteobacteria"/>
</dbReference>
<gene>
    <name evidence="6" type="ORF">OG994_12600</name>
</gene>
<keyword evidence="7" id="KW-1185">Reference proteome</keyword>
<dbReference type="PANTHER" id="PTHR30055">
    <property type="entry name" value="HTH-TYPE TRANSCRIPTIONAL REGULATOR RUTR"/>
    <property type="match status" value="1"/>
</dbReference>
<dbReference type="Gene3D" id="1.10.357.10">
    <property type="entry name" value="Tetracycline Repressor, domain 2"/>
    <property type="match status" value="1"/>
</dbReference>
<sequence length="211" mass="23405">MDVGDQSRSARKRRQIVAAATKVFLRRGYRGASMDEIAALAQVSKQTVYKHFADKEQLFTDIVLGTTGQVDQVVQMVAGALTGTTDLDQDLRVLARRFLVALMRPELLQLRRLVLAEADRFPEVGTAWYEHGFDRVLSTLATCFGQLANRGLLGDLQDPLLAANHFVGMLLWIPVNRVMFCGRDDLYSQAELERLADAAVTAFLAGHAPRS</sequence>
<dbReference type="PANTHER" id="PTHR30055:SF234">
    <property type="entry name" value="HTH-TYPE TRANSCRIPTIONAL REGULATOR BETI"/>
    <property type="match status" value="1"/>
</dbReference>
<proteinExistence type="predicted"/>
<evidence type="ECO:0000259" key="5">
    <source>
        <dbReference type="PROSITE" id="PS50977"/>
    </source>
</evidence>
<dbReference type="Pfam" id="PF00440">
    <property type="entry name" value="TetR_N"/>
    <property type="match status" value="1"/>
</dbReference>
<dbReference type="Proteomes" id="UP001432190">
    <property type="component" value="Chromosome"/>
</dbReference>
<evidence type="ECO:0000256" key="3">
    <source>
        <dbReference type="ARBA" id="ARBA00023163"/>
    </source>
</evidence>
<dbReference type="InterPro" id="IPR050109">
    <property type="entry name" value="HTH-type_TetR-like_transc_reg"/>
</dbReference>
<evidence type="ECO:0000256" key="1">
    <source>
        <dbReference type="ARBA" id="ARBA00023015"/>
    </source>
</evidence>
<keyword evidence="1" id="KW-0805">Transcription regulation</keyword>
<dbReference type="InterPro" id="IPR001647">
    <property type="entry name" value="HTH_TetR"/>
</dbReference>
<reference evidence="6" key="1">
    <citation type="submission" date="2022-10" db="EMBL/GenBank/DDBJ databases">
        <title>The complete genomes of actinobacterial strains from the NBC collection.</title>
        <authorList>
            <person name="Joergensen T.S."/>
            <person name="Alvarez Arevalo M."/>
            <person name="Sterndorff E.B."/>
            <person name="Faurdal D."/>
            <person name="Vuksanovic O."/>
            <person name="Mourched A.-S."/>
            <person name="Charusanti P."/>
            <person name="Shaw S."/>
            <person name="Blin K."/>
            <person name="Weber T."/>
        </authorList>
    </citation>
    <scope>NUCLEOTIDE SEQUENCE</scope>
    <source>
        <strain evidence="6">NBC_00256</strain>
    </source>
</reference>
<dbReference type="InterPro" id="IPR036271">
    <property type="entry name" value="Tet_transcr_reg_TetR-rel_C_sf"/>
</dbReference>
<dbReference type="RefSeq" id="WP_328853361.1">
    <property type="nucleotide sequence ID" value="NZ_CP108084.1"/>
</dbReference>
<evidence type="ECO:0000256" key="2">
    <source>
        <dbReference type="ARBA" id="ARBA00023125"/>
    </source>
</evidence>
<evidence type="ECO:0000313" key="6">
    <source>
        <dbReference type="EMBL" id="WUP52301.1"/>
    </source>
</evidence>
<dbReference type="SUPFAM" id="SSF46689">
    <property type="entry name" value="Homeodomain-like"/>
    <property type="match status" value="1"/>
</dbReference>
<keyword evidence="2 4" id="KW-0238">DNA-binding</keyword>
<dbReference type="PRINTS" id="PR00455">
    <property type="entry name" value="HTHTETR"/>
</dbReference>
<keyword evidence="3" id="KW-0804">Transcription</keyword>
<accession>A0ABZ1SCP7</accession>
<dbReference type="EMBL" id="CP108084">
    <property type="protein sequence ID" value="WUP52301.1"/>
    <property type="molecule type" value="Genomic_DNA"/>
</dbReference>
<dbReference type="PROSITE" id="PS50977">
    <property type="entry name" value="HTH_TETR_2"/>
    <property type="match status" value="1"/>
</dbReference>
<evidence type="ECO:0000256" key="4">
    <source>
        <dbReference type="PROSITE-ProRule" id="PRU00335"/>
    </source>
</evidence>
<evidence type="ECO:0000313" key="7">
    <source>
        <dbReference type="Proteomes" id="UP001432190"/>
    </source>
</evidence>
<protein>
    <submittedName>
        <fullName evidence="6">TetR/AcrR family transcriptional regulator</fullName>
    </submittedName>
</protein>
<dbReference type="Pfam" id="PF14246">
    <property type="entry name" value="TetR_C_7"/>
    <property type="match status" value="1"/>
</dbReference>
<feature type="domain" description="HTH tetR-type" evidence="5">
    <location>
        <begin position="10"/>
        <end position="70"/>
    </location>
</feature>
<name>A0ABZ1SCP7_9ACTN</name>
<feature type="DNA-binding region" description="H-T-H motif" evidence="4">
    <location>
        <begin position="33"/>
        <end position="52"/>
    </location>
</feature>
<dbReference type="SUPFAM" id="SSF48498">
    <property type="entry name" value="Tetracyclin repressor-like, C-terminal domain"/>
    <property type="match status" value="1"/>
</dbReference>